<protein>
    <submittedName>
        <fullName evidence="4">DUF1624 domain-containing protein</fullName>
    </submittedName>
</protein>
<evidence type="ECO:0000256" key="2">
    <source>
        <dbReference type="SAM" id="Phobius"/>
    </source>
</evidence>
<reference evidence="4 5" key="1">
    <citation type="submission" date="2021-02" db="EMBL/GenBank/DDBJ databases">
        <title>De Novo genome assembly of isolated myxobacteria.</title>
        <authorList>
            <person name="Stevens D.C."/>
        </authorList>
    </citation>
    <scope>NUCLEOTIDE SEQUENCE [LARGE SCALE GENOMIC DNA]</scope>
    <source>
        <strain evidence="4 5">SCHIC003</strain>
    </source>
</reference>
<feature type="transmembrane region" description="Helical" evidence="2">
    <location>
        <begin position="321"/>
        <end position="343"/>
    </location>
</feature>
<gene>
    <name evidence="4" type="ORF">JY572_24600</name>
</gene>
<keyword evidence="2" id="KW-1133">Transmembrane helix</keyword>
<feature type="transmembrane region" description="Helical" evidence="2">
    <location>
        <begin position="166"/>
        <end position="185"/>
    </location>
</feature>
<proteinExistence type="predicted"/>
<dbReference type="InterPro" id="IPR012429">
    <property type="entry name" value="HGSNAT_cat"/>
</dbReference>
<keyword evidence="2" id="KW-0812">Transmembrane</keyword>
<dbReference type="PANTHER" id="PTHR40407:SF1">
    <property type="entry name" value="HEPARAN-ALPHA-GLUCOSAMINIDE N-ACETYLTRANSFERASE CATALYTIC DOMAIN-CONTAINING PROTEIN"/>
    <property type="match status" value="1"/>
</dbReference>
<feature type="transmembrane region" description="Helical" evidence="2">
    <location>
        <begin position="78"/>
        <end position="99"/>
    </location>
</feature>
<dbReference type="PANTHER" id="PTHR40407">
    <property type="entry name" value="MEMBRANE PROTEIN-LIKE PROTEIN"/>
    <property type="match status" value="1"/>
</dbReference>
<name>A0ABX7MZF6_9BACT</name>
<feature type="compositionally biased region" description="Low complexity" evidence="1">
    <location>
        <begin position="1"/>
        <end position="15"/>
    </location>
</feature>
<keyword evidence="2" id="KW-0472">Membrane</keyword>
<accession>A0ABX7MZF6</accession>
<dbReference type="Pfam" id="PF07786">
    <property type="entry name" value="HGSNAT_cat"/>
    <property type="match status" value="1"/>
</dbReference>
<feature type="transmembrane region" description="Helical" evidence="2">
    <location>
        <begin position="363"/>
        <end position="385"/>
    </location>
</feature>
<evidence type="ECO:0000313" key="4">
    <source>
        <dbReference type="EMBL" id="QSQ11574.1"/>
    </source>
</evidence>
<dbReference type="EMBL" id="CP071091">
    <property type="protein sequence ID" value="QSQ11574.1"/>
    <property type="molecule type" value="Genomic_DNA"/>
</dbReference>
<feature type="transmembrane region" description="Helical" evidence="2">
    <location>
        <begin position="296"/>
        <end position="314"/>
    </location>
</feature>
<feature type="region of interest" description="Disordered" evidence="1">
    <location>
        <begin position="1"/>
        <end position="20"/>
    </location>
</feature>
<feature type="transmembrane region" description="Helical" evidence="2">
    <location>
        <begin position="218"/>
        <end position="236"/>
    </location>
</feature>
<feature type="domain" description="Heparan-alpha-glucosaminide N-acetyltransferase catalytic" evidence="3">
    <location>
        <begin position="31"/>
        <end position="244"/>
    </location>
</feature>
<feature type="transmembrane region" description="Helical" evidence="2">
    <location>
        <begin position="248"/>
        <end position="265"/>
    </location>
</feature>
<organism evidence="4 5">
    <name type="scientific">Myxococcus landrumensis</name>
    <dbReference type="NCBI Taxonomy" id="2813577"/>
    <lineage>
        <taxon>Bacteria</taxon>
        <taxon>Pseudomonadati</taxon>
        <taxon>Myxococcota</taxon>
        <taxon>Myxococcia</taxon>
        <taxon>Myxococcales</taxon>
        <taxon>Cystobacterineae</taxon>
        <taxon>Myxococcaceae</taxon>
        <taxon>Myxococcus</taxon>
    </lineage>
</organism>
<dbReference type="Proteomes" id="UP000663090">
    <property type="component" value="Chromosome"/>
</dbReference>
<feature type="transmembrane region" description="Helical" evidence="2">
    <location>
        <begin position="111"/>
        <end position="134"/>
    </location>
</feature>
<feature type="transmembrane region" description="Helical" evidence="2">
    <location>
        <begin position="140"/>
        <end position="161"/>
    </location>
</feature>
<evidence type="ECO:0000259" key="3">
    <source>
        <dbReference type="Pfam" id="PF07786"/>
    </source>
</evidence>
<evidence type="ECO:0000313" key="5">
    <source>
        <dbReference type="Proteomes" id="UP000663090"/>
    </source>
</evidence>
<evidence type="ECO:0000256" key="1">
    <source>
        <dbReference type="SAM" id="MobiDB-lite"/>
    </source>
</evidence>
<keyword evidence="5" id="KW-1185">Reference proteome</keyword>
<sequence>MSTPSTSPSPDVPLSAPVPPPDDMAVPHARRIVGIDALRGLVMVLMLVDHARVFFFHVQVGDPMALPATPPGLFFTRLSSHLCASTFIILTGVAAWLYGQRHGGPRAASGFLFKRGLFLVALEFTVVNFAWTFSFLPQTYYFQVIGAIGLSMVALSALLYLPRPALLAFALLVIFGHNLLDPIRFEAEEQGHALWALLHDSGDIPLPWGASIKTAYPILPWIGVITLGFSMGPWFSSRVAPEVRHRRLWLSAAASLTLFVLLRLLNGYGEPLPWSVGATTLETAMSFVNPTKYPPSLAFLLMTLGAGMALLAGLDKAPRGLTSTLAVFGAAPLFFYVVHLFLLNTLHQLARALSGPHPGKLASFSNILSIWVLALIAVVPMWFACRAFSQVKARSANPWMSYL</sequence>